<comment type="caution">
    <text evidence="2">The sequence shown here is derived from an EMBL/GenBank/DDBJ whole genome shotgun (WGS) entry which is preliminary data.</text>
</comment>
<dbReference type="SUPFAM" id="SSF53335">
    <property type="entry name" value="S-adenosyl-L-methionine-dependent methyltransferases"/>
    <property type="match status" value="1"/>
</dbReference>
<name>A0A1G2LRL9_9BACT</name>
<dbReference type="Pfam" id="PF07669">
    <property type="entry name" value="Eco57I"/>
    <property type="match status" value="1"/>
</dbReference>
<dbReference type="GO" id="GO:0032259">
    <property type="term" value="P:methylation"/>
    <property type="evidence" value="ECO:0007669"/>
    <property type="project" value="InterPro"/>
</dbReference>
<organism evidence="2 3">
    <name type="scientific">Candidatus Tagabacteria bacterium RIFCSPLOWO2_01_FULL_39_11</name>
    <dbReference type="NCBI Taxonomy" id="1802295"/>
    <lineage>
        <taxon>Bacteria</taxon>
        <taxon>Candidatus Tagaibacteriota</taxon>
    </lineage>
</organism>
<protein>
    <recommendedName>
        <fullName evidence="1">Type II methyltransferase M.TaqI-like domain-containing protein</fullName>
    </recommendedName>
</protein>
<dbReference type="InterPro" id="IPR002052">
    <property type="entry name" value="DNA_methylase_N6_adenine_CS"/>
</dbReference>
<dbReference type="AlphaFoldDB" id="A0A1G2LRL9"/>
<dbReference type="GO" id="GO:0009007">
    <property type="term" value="F:site-specific DNA-methyltransferase (adenine-specific) activity"/>
    <property type="evidence" value="ECO:0007669"/>
    <property type="project" value="UniProtKB-EC"/>
</dbReference>
<dbReference type="InterPro" id="IPR011639">
    <property type="entry name" value="MethylTrfase_TaqI-like_dom"/>
</dbReference>
<dbReference type="PROSITE" id="PS00092">
    <property type="entry name" value="N6_MTASE"/>
    <property type="match status" value="1"/>
</dbReference>
<evidence type="ECO:0000313" key="2">
    <source>
        <dbReference type="EMBL" id="OHA14237.1"/>
    </source>
</evidence>
<dbReference type="InterPro" id="IPR029063">
    <property type="entry name" value="SAM-dependent_MTases_sf"/>
</dbReference>
<gene>
    <name evidence="2" type="ORF">A2909_02925</name>
</gene>
<dbReference type="GO" id="GO:0006304">
    <property type="term" value="P:DNA modification"/>
    <property type="evidence" value="ECO:0007669"/>
    <property type="project" value="InterPro"/>
</dbReference>
<dbReference type="Proteomes" id="UP000178302">
    <property type="component" value="Unassembled WGS sequence"/>
</dbReference>
<reference evidence="2 3" key="1">
    <citation type="journal article" date="2016" name="Nat. Commun.">
        <title>Thousands of microbial genomes shed light on interconnected biogeochemical processes in an aquifer system.</title>
        <authorList>
            <person name="Anantharaman K."/>
            <person name="Brown C.T."/>
            <person name="Hug L.A."/>
            <person name="Sharon I."/>
            <person name="Castelle C.J."/>
            <person name="Probst A.J."/>
            <person name="Thomas B.C."/>
            <person name="Singh A."/>
            <person name="Wilkins M.J."/>
            <person name="Karaoz U."/>
            <person name="Brodie E.L."/>
            <person name="Williams K.H."/>
            <person name="Hubbard S.S."/>
            <person name="Banfield J.F."/>
        </authorList>
    </citation>
    <scope>NUCLEOTIDE SEQUENCE [LARGE SCALE GENOMIC DNA]</scope>
</reference>
<sequence>MADTKQQLGQFFTKNSDYILKGLNKYVRDKNIIDPFAGNGDLIKWAKKNKVKNIKGYDIDDKYINNKNVFLNDSVNNQLKYDFVLTNPPYLNVNKADQDTKEKYFKNFDFEDLYQISLFSILNSNEGIVIVPINFLSAENSKKIRNIFFSKFKIIEMNYFKQQVFPDTTYNVIAFYYKRKNYFENQFLIKTYVYPDNKIVRIRLKKDFDWTIGGEFSKEIRDRANLLGIYRLTEKDISGQTGLIEINASYNHVKTRLKIKVSEDVYKIIKSNIILLKAIDSGSDIGKIALEDIRKYGTDCLISKLSSRHMIYLVFKKQISVAEQKKIIELFNKEINKLREFYLSLFLTNYRDNDRKRISFDFTYKFINYLYYNKLNYDKTQSVLF</sequence>
<dbReference type="GO" id="GO:0003676">
    <property type="term" value="F:nucleic acid binding"/>
    <property type="evidence" value="ECO:0007669"/>
    <property type="project" value="InterPro"/>
</dbReference>
<accession>A0A1G2LRL9</accession>
<evidence type="ECO:0000313" key="3">
    <source>
        <dbReference type="Proteomes" id="UP000178302"/>
    </source>
</evidence>
<feature type="domain" description="Type II methyltransferase M.TaqI-like" evidence="1">
    <location>
        <begin position="49"/>
        <end position="165"/>
    </location>
</feature>
<evidence type="ECO:0000259" key="1">
    <source>
        <dbReference type="Pfam" id="PF07669"/>
    </source>
</evidence>
<proteinExistence type="predicted"/>
<dbReference type="EMBL" id="MHQZ01000016">
    <property type="protein sequence ID" value="OHA14237.1"/>
    <property type="molecule type" value="Genomic_DNA"/>
</dbReference>
<dbReference type="Gene3D" id="3.40.50.150">
    <property type="entry name" value="Vaccinia Virus protein VP39"/>
    <property type="match status" value="1"/>
</dbReference>